<accession>A0AAV6NBI4</accession>
<dbReference type="EMBL" id="JAGKQH010000008">
    <property type="protein sequence ID" value="KAG6593962.1"/>
    <property type="molecule type" value="Genomic_DNA"/>
</dbReference>
<dbReference type="AlphaFoldDB" id="A0AAV6NBI4"/>
<keyword evidence="3" id="KW-1185">Reference proteome</keyword>
<feature type="non-terminal residue" evidence="2">
    <location>
        <position position="1"/>
    </location>
</feature>
<dbReference type="PANTHER" id="PTHR36759">
    <property type="entry name" value="DYNEIN BETA CHAIN, CILIARY PROTEIN"/>
    <property type="match status" value="1"/>
</dbReference>
<sequence length="102" mass="11818">MREGSVVERYDRPMPKQINTDLKSSKYEDRTAPPGTLNVAKMRHTILLNEGKADDFEGPICVHQIAERYNDVSVHQIQTILQFNYFQEWSQENEGRGIAPLR</sequence>
<feature type="region of interest" description="Disordered" evidence="1">
    <location>
        <begin position="1"/>
        <end position="35"/>
    </location>
</feature>
<gene>
    <name evidence="2" type="ORF">SDJN03_13438</name>
</gene>
<evidence type="ECO:0000313" key="2">
    <source>
        <dbReference type="EMBL" id="KAG6593962.1"/>
    </source>
</evidence>
<dbReference type="PANTHER" id="PTHR36759:SF1">
    <property type="entry name" value="DYNEIN BETA CHAIN, CILIARY PROTEIN"/>
    <property type="match status" value="1"/>
</dbReference>
<name>A0AAV6NBI4_9ROSI</name>
<feature type="compositionally biased region" description="Basic and acidic residues" evidence="1">
    <location>
        <begin position="1"/>
        <end position="14"/>
    </location>
</feature>
<comment type="caution">
    <text evidence="2">The sequence shown here is derived from an EMBL/GenBank/DDBJ whole genome shotgun (WGS) entry which is preliminary data.</text>
</comment>
<proteinExistence type="predicted"/>
<dbReference type="Proteomes" id="UP000685013">
    <property type="component" value="Chromosome 8"/>
</dbReference>
<reference evidence="2 3" key="1">
    <citation type="journal article" date="2021" name="Hortic Res">
        <title>The domestication of Cucurbita argyrosperma as revealed by the genome of its wild relative.</title>
        <authorList>
            <person name="Barrera-Redondo J."/>
            <person name="Sanchez-de la Vega G."/>
            <person name="Aguirre-Liguori J.A."/>
            <person name="Castellanos-Morales G."/>
            <person name="Gutierrez-Guerrero Y.T."/>
            <person name="Aguirre-Dugua X."/>
            <person name="Aguirre-Planter E."/>
            <person name="Tenaillon M.I."/>
            <person name="Lira-Saade R."/>
            <person name="Eguiarte L.E."/>
        </authorList>
    </citation>
    <scope>NUCLEOTIDE SEQUENCE [LARGE SCALE GENOMIC DNA]</scope>
    <source>
        <strain evidence="2">JBR-2021</strain>
    </source>
</reference>
<evidence type="ECO:0000256" key="1">
    <source>
        <dbReference type="SAM" id="MobiDB-lite"/>
    </source>
</evidence>
<protein>
    <submittedName>
        <fullName evidence="2">Uncharacterized protein</fullName>
    </submittedName>
</protein>
<organism evidence="2 3">
    <name type="scientific">Cucurbita argyrosperma subsp. sororia</name>
    <dbReference type="NCBI Taxonomy" id="37648"/>
    <lineage>
        <taxon>Eukaryota</taxon>
        <taxon>Viridiplantae</taxon>
        <taxon>Streptophyta</taxon>
        <taxon>Embryophyta</taxon>
        <taxon>Tracheophyta</taxon>
        <taxon>Spermatophyta</taxon>
        <taxon>Magnoliopsida</taxon>
        <taxon>eudicotyledons</taxon>
        <taxon>Gunneridae</taxon>
        <taxon>Pentapetalae</taxon>
        <taxon>rosids</taxon>
        <taxon>fabids</taxon>
        <taxon>Cucurbitales</taxon>
        <taxon>Cucurbitaceae</taxon>
        <taxon>Cucurbiteae</taxon>
        <taxon>Cucurbita</taxon>
    </lineage>
</organism>
<evidence type="ECO:0000313" key="3">
    <source>
        <dbReference type="Proteomes" id="UP000685013"/>
    </source>
</evidence>